<keyword evidence="2 5" id="KW-0378">Hydrolase</keyword>
<feature type="domain" description="Glycosyl hydrolases family 39 N-terminal catalytic" evidence="4">
    <location>
        <begin position="78"/>
        <end position="395"/>
    </location>
</feature>
<comment type="similarity">
    <text evidence="1">Belongs to the glycosyl hydrolase 39 family.</text>
</comment>
<dbReference type="AlphaFoldDB" id="A0A2N9L369"/>
<dbReference type="GO" id="GO:0009044">
    <property type="term" value="F:xylan 1,4-beta-xylosidase activity"/>
    <property type="evidence" value="ECO:0007669"/>
    <property type="project" value="UniProtKB-EC"/>
</dbReference>
<dbReference type="EMBL" id="OKRB01000013">
    <property type="protein sequence ID" value="SPE17679.1"/>
    <property type="molecule type" value="Genomic_DNA"/>
</dbReference>
<dbReference type="InterPro" id="IPR049166">
    <property type="entry name" value="GH39_cat"/>
</dbReference>
<sequence length="491" mass="55194">MIPRHGSHFAFEKTLVGASRLLAVIFIVVALAPALAQSGAATLDLDFTKKLGSMEMDRIGLGQGGLSPNPMWDSRIAEIRALRPHLIRLFVSEYFNISSPGGKYHFTTLDQSVNEIVRAGAIPLMCIAIKPKALFPKIDQDQVDPNDYGKWEELISAIVNHYKQQGLREIYWEVGNEGDIGELGGSPYRFTPEDYVRYYRHTAAAILRADPKAHVGGPALASCRSAILPALLSAADGDRLPLSFVSWHIYSSDPKAIQTTIEYVKDLLAQHPSLHPETILDEWNMALTAPPKDPRIQPAFVAETAWRMKQSGLTYSCYYHIRDYHVDRDLFASTVSSGGASFMASWWNRMPQYSGLFDYQNVMRPAYFTFDLLARVTGDRLEAESDDDSVHAFLAYDKLYNYYSLMFWNFSATPVSLTLRLHGLPGTLTAHRRMLDAETPSQDENARLRPLDDVLLAPDAIPAEINLAPYEIQFWSLEPLHWRAQIMNQAP</sequence>
<evidence type="ECO:0000256" key="3">
    <source>
        <dbReference type="ARBA" id="ARBA00023295"/>
    </source>
</evidence>
<evidence type="ECO:0000313" key="6">
    <source>
        <dbReference type="Proteomes" id="UP000239735"/>
    </source>
</evidence>
<gene>
    <name evidence="5" type="ORF">SBA5_110039</name>
</gene>
<dbReference type="EC" id="3.2.1.37" evidence="5"/>
<evidence type="ECO:0000259" key="4">
    <source>
        <dbReference type="Pfam" id="PF01229"/>
    </source>
</evidence>
<accession>A0A2N9L369</accession>
<name>A0A2N9L369_9BACT</name>
<evidence type="ECO:0000256" key="1">
    <source>
        <dbReference type="ARBA" id="ARBA00008875"/>
    </source>
</evidence>
<keyword evidence="3 5" id="KW-0326">Glycosidase</keyword>
<protein>
    <submittedName>
        <fullName evidence="5">Putative Xylan 1,4-beta-xylosidase</fullName>
        <ecNumber evidence="5">3.2.1.37</ecNumber>
    </submittedName>
</protein>
<organism evidence="5 6">
    <name type="scientific">Candidatus Sulfuritelmatomonas gaucii</name>
    <dbReference type="NCBI Taxonomy" id="2043161"/>
    <lineage>
        <taxon>Bacteria</taxon>
        <taxon>Pseudomonadati</taxon>
        <taxon>Acidobacteriota</taxon>
        <taxon>Terriglobia</taxon>
        <taxon>Terriglobales</taxon>
        <taxon>Acidobacteriaceae</taxon>
        <taxon>Candidatus Sulfuritelmatomonas</taxon>
    </lineage>
</organism>
<evidence type="ECO:0000256" key="2">
    <source>
        <dbReference type="ARBA" id="ARBA00022801"/>
    </source>
</evidence>
<dbReference type="SUPFAM" id="SSF51445">
    <property type="entry name" value="(Trans)glycosidases"/>
    <property type="match status" value="1"/>
</dbReference>
<dbReference type="InterPro" id="IPR017853">
    <property type="entry name" value="GH"/>
</dbReference>
<dbReference type="Proteomes" id="UP000239735">
    <property type="component" value="Unassembled WGS sequence"/>
</dbReference>
<dbReference type="PANTHER" id="PTHR12631">
    <property type="entry name" value="ALPHA-L-IDURONIDASE"/>
    <property type="match status" value="1"/>
</dbReference>
<dbReference type="PANTHER" id="PTHR12631:SF10">
    <property type="entry name" value="BETA-XYLOSIDASE-LIKE PROTEIN-RELATED"/>
    <property type="match status" value="1"/>
</dbReference>
<reference evidence="6" key="1">
    <citation type="submission" date="2018-02" db="EMBL/GenBank/DDBJ databases">
        <authorList>
            <person name="Hausmann B."/>
        </authorList>
    </citation>
    <scope>NUCLEOTIDE SEQUENCE [LARGE SCALE GENOMIC DNA]</scope>
    <source>
        <strain evidence="6">Peat soil MAG SbA5</strain>
    </source>
</reference>
<evidence type="ECO:0000313" key="5">
    <source>
        <dbReference type="EMBL" id="SPE17679.1"/>
    </source>
</evidence>
<dbReference type="Pfam" id="PF01229">
    <property type="entry name" value="Glyco_hydro_39"/>
    <property type="match status" value="1"/>
</dbReference>
<proteinExistence type="inferred from homology"/>
<dbReference type="InterPro" id="IPR051923">
    <property type="entry name" value="Glycosyl_Hydrolase_39"/>
</dbReference>
<dbReference type="OrthoDB" id="9776971at2"/>
<dbReference type="Gene3D" id="3.20.20.80">
    <property type="entry name" value="Glycosidases"/>
    <property type="match status" value="1"/>
</dbReference>